<sequence length="99" mass="11198">MSLSSPTTTSSSFLWGQCLLGFSFKDCNGVFVSSSAAPMTPGRTSFLNWRRRFHLRCSSSPSSGTPFLPLFLPLCIWDVFSCWKLIFLFFTLFFEQCGQ</sequence>
<name>A0A2P2L526_RHIMU</name>
<evidence type="ECO:0000313" key="2">
    <source>
        <dbReference type="EMBL" id="MBX13069.1"/>
    </source>
</evidence>
<proteinExistence type="predicted"/>
<organism evidence="2">
    <name type="scientific">Rhizophora mucronata</name>
    <name type="common">Asiatic mangrove</name>
    <dbReference type="NCBI Taxonomy" id="61149"/>
    <lineage>
        <taxon>Eukaryota</taxon>
        <taxon>Viridiplantae</taxon>
        <taxon>Streptophyta</taxon>
        <taxon>Embryophyta</taxon>
        <taxon>Tracheophyta</taxon>
        <taxon>Spermatophyta</taxon>
        <taxon>Magnoliopsida</taxon>
        <taxon>eudicotyledons</taxon>
        <taxon>Gunneridae</taxon>
        <taxon>Pentapetalae</taxon>
        <taxon>rosids</taxon>
        <taxon>fabids</taxon>
        <taxon>Malpighiales</taxon>
        <taxon>Rhizophoraceae</taxon>
        <taxon>Rhizophora</taxon>
    </lineage>
</organism>
<protein>
    <submittedName>
        <fullName evidence="2">Uncharacterized protein</fullName>
    </submittedName>
</protein>
<reference evidence="2" key="1">
    <citation type="submission" date="2018-02" db="EMBL/GenBank/DDBJ databases">
        <title>Rhizophora mucronata_Transcriptome.</title>
        <authorList>
            <person name="Meera S.P."/>
            <person name="Sreeshan A."/>
            <person name="Augustine A."/>
        </authorList>
    </citation>
    <scope>NUCLEOTIDE SEQUENCE</scope>
    <source>
        <tissue evidence="2">Leaf</tissue>
    </source>
</reference>
<feature type="transmembrane region" description="Helical" evidence="1">
    <location>
        <begin position="70"/>
        <end position="94"/>
    </location>
</feature>
<dbReference type="EMBL" id="GGEC01032585">
    <property type="protein sequence ID" value="MBX13069.1"/>
    <property type="molecule type" value="Transcribed_RNA"/>
</dbReference>
<keyword evidence="1" id="KW-0812">Transmembrane</keyword>
<dbReference type="AlphaFoldDB" id="A0A2P2L526"/>
<keyword evidence="1" id="KW-0472">Membrane</keyword>
<keyword evidence="1" id="KW-1133">Transmembrane helix</keyword>
<accession>A0A2P2L526</accession>
<evidence type="ECO:0000256" key="1">
    <source>
        <dbReference type="SAM" id="Phobius"/>
    </source>
</evidence>